<evidence type="ECO:0000256" key="6">
    <source>
        <dbReference type="SAM" id="Phobius"/>
    </source>
</evidence>
<keyword evidence="3" id="KW-0256">Endoplasmic reticulum</keyword>
<evidence type="ECO:0000313" key="8">
    <source>
        <dbReference type="Proteomes" id="UP000198806"/>
    </source>
</evidence>
<keyword evidence="4 6" id="KW-1133">Transmembrane helix</keyword>
<feature type="transmembrane region" description="Helical" evidence="6">
    <location>
        <begin position="79"/>
        <end position="96"/>
    </location>
</feature>
<feature type="transmembrane region" description="Helical" evidence="6">
    <location>
        <begin position="102"/>
        <end position="121"/>
    </location>
</feature>
<evidence type="ECO:0000256" key="4">
    <source>
        <dbReference type="ARBA" id="ARBA00022989"/>
    </source>
</evidence>
<dbReference type="PANTHER" id="PTHR12154">
    <property type="entry name" value="GLYCOSYL TRANSFERASE-RELATED"/>
    <property type="match status" value="1"/>
</dbReference>
<dbReference type="Gene3D" id="3.40.50.2000">
    <property type="entry name" value="Glycogen Phosphorylase B"/>
    <property type="match status" value="1"/>
</dbReference>
<accession>A0A1I5HJL6</accession>
<protein>
    <submittedName>
        <fullName evidence="7">Oligosaccharide biosynthesis protein Alg14 like</fullName>
    </submittedName>
</protein>
<dbReference type="EMBL" id="FOWD01000030">
    <property type="protein sequence ID" value="SFO48126.1"/>
    <property type="molecule type" value="Genomic_DNA"/>
</dbReference>
<dbReference type="GO" id="GO:0006488">
    <property type="term" value="P:dolichol-linked oligosaccharide biosynthetic process"/>
    <property type="evidence" value="ECO:0007669"/>
    <property type="project" value="InterPro"/>
</dbReference>
<dbReference type="Pfam" id="PF08660">
    <property type="entry name" value="Alg14"/>
    <property type="match status" value="1"/>
</dbReference>
<evidence type="ECO:0000256" key="5">
    <source>
        <dbReference type="ARBA" id="ARBA00023136"/>
    </source>
</evidence>
<reference evidence="7 8" key="1">
    <citation type="submission" date="2016-10" db="EMBL/GenBank/DDBJ databases">
        <authorList>
            <person name="de Groot N.N."/>
        </authorList>
    </citation>
    <scope>NUCLEOTIDE SEQUENCE [LARGE SCALE GENOMIC DNA]</scope>
    <source>
        <strain evidence="7 8">DSM 1283</strain>
    </source>
</reference>
<dbReference type="PANTHER" id="PTHR12154:SF4">
    <property type="entry name" value="UDP-N-ACETYLGLUCOSAMINE TRANSFERASE SUBUNIT ALG14 HOMOLOG"/>
    <property type="match status" value="1"/>
</dbReference>
<evidence type="ECO:0000256" key="1">
    <source>
        <dbReference type="ARBA" id="ARBA00004389"/>
    </source>
</evidence>
<name>A0A1I5HJL6_9FIRM</name>
<dbReference type="NCBIfam" id="NF041549">
    <property type="entry name" value="PssD"/>
    <property type="match status" value="1"/>
</dbReference>
<evidence type="ECO:0000256" key="2">
    <source>
        <dbReference type="ARBA" id="ARBA00022692"/>
    </source>
</evidence>
<comment type="subcellular location">
    <subcellularLocation>
        <location evidence="1">Endoplasmic reticulum membrane</location>
        <topology evidence="1">Single-pass membrane protein</topology>
    </subcellularLocation>
</comment>
<dbReference type="STRING" id="1527.SAMN04489757_13025"/>
<dbReference type="RefSeq" id="WP_242961017.1">
    <property type="nucleotide sequence ID" value="NZ_BAABFM010000011.1"/>
</dbReference>
<sequence>MKMRDKIEEKDKPKSSRYKGKHIRMPRLCMVSSSGGHWEQLKKLQPLIDKYNGFYVTEKTQIHENAKYFMKQTDLKDKWMPVKMIYNSIYTIFIWIKERPDFIITTGTMIAYPFYLLSVLFRKKFIFIETFGRADMPTVAGKRMERHTDLFIVQWESQKKFYKNAVYGGCLY</sequence>
<keyword evidence="8" id="KW-1185">Reference proteome</keyword>
<proteinExistence type="predicted"/>
<evidence type="ECO:0000313" key="7">
    <source>
        <dbReference type="EMBL" id="SFO48126.1"/>
    </source>
</evidence>
<gene>
    <name evidence="7" type="ORF">SAMN04489757_13025</name>
</gene>
<dbReference type="InterPro" id="IPR013969">
    <property type="entry name" value="Oligosacch_biosynth_Alg14"/>
</dbReference>
<keyword evidence="5 6" id="KW-0472">Membrane</keyword>
<dbReference type="Proteomes" id="UP000198806">
    <property type="component" value="Unassembled WGS sequence"/>
</dbReference>
<organism evidence="7 8">
    <name type="scientific">Anaerocolumna aminovalerica</name>
    <dbReference type="NCBI Taxonomy" id="1527"/>
    <lineage>
        <taxon>Bacteria</taxon>
        <taxon>Bacillati</taxon>
        <taxon>Bacillota</taxon>
        <taxon>Clostridia</taxon>
        <taxon>Lachnospirales</taxon>
        <taxon>Lachnospiraceae</taxon>
        <taxon>Anaerocolumna</taxon>
    </lineage>
</organism>
<keyword evidence="2 6" id="KW-0812">Transmembrane</keyword>
<dbReference type="GO" id="GO:0004577">
    <property type="term" value="F:N-acetylglucosaminyldiphosphodolichol N-acetylglucosaminyltransferase activity"/>
    <property type="evidence" value="ECO:0007669"/>
    <property type="project" value="TreeGrafter"/>
</dbReference>
<evidence type="ECO:0000256" key="3">
    <source>
        <dbReference type="ARBA" id="ARBA00022824"/>
    </source>
</evidence>
<dbReference type="AlphaFoldDB" id="A0A1I5HJL6"/>